<comment type="caution">
    <text evidence="5">The sequence shown here is derived from an EMBL/GenBank/DDBJ whole genome shotgun (WGS) entry which is preliminary data.</text>
</comment>
<dbReference type="PANTHER" id="PTHR43280">
    <property type="entry name" value="ARAC-FAMILY TRANSCRIPTIONAL REGULATOR"/>
    <property type="match status" value="1"/>
</dbReference>
<dbReference type="SUPFAM" id="SSF46689">
    <property type="entry name" value="Homeodomain-like"/>
    <property type="match status" value="2"/>
</dbReference>
<dbReference type="InterPro" id="IPR014710">
    <property type="entry name" value="RmlC-like_jellyroll"/>
</dbReference>
<dbReference type="Proteomes" id="UP001597448">
    <property type="component" value="Unassembled WGS sequence"/>
</dbReference>
<dbReference type="PRINTS" id="PR00032">
    <property type="entry name" value="HTHARAC"/>
</dbReference>
<evidence type="ECO:0000256" key="2">
    <source>
        <dbReference type="ARBA" id="ARBA00023125"/>
    </source>
</evidence>
<dbReference type="PANTHER" id="PTHR43280:SF2">
    <property type="entry name" value="HTH-TYPE TRANSCRIPTIONAL REGULATOR EXSA"/>
    <property type="match status" value="1"/>
</dbReference>
<dbReference type="SUPFAM" id="SSF51215">
    <property type="entry name" value="Regulatory protein AraC"/>
    <property type="match status" value="1"/>
</dbReference>
<evidence type="ECO:0000313" key="5">
    <source>
        <dbReference type="EMBL" id="MFD2409682.1"/>
    </source>
</evidence>
<keyword evidence="1" id="KW-0805">Transcription regulation</keyword>
<dbReference type="PROSITE" id="PS00041">
    <property type="entry name" value="HTH_ARAC_FAMILY_1"/>
    <property type="match status" value="1"/>
</dbReference>
<dbReference type="Pfam" id="PF12833">
    <property type="entry name" value="HTH_18"/>
    <property type="match status" value="1"/>
</dbReference>
<gene>
    <name evidence="5" type="ORF">ACFSX3_07360</name>
</gene>
<feature type="domain" description="HTH araC/xylS-type" evidence="4">
    <location>
        <begin position="186"/>
        <end position="284"/>
    </location>
</feature>
<dbReference type="Gene3D" id="1.10.10.60">
    <property type="entry name" value="Homeodomain-like"/>
    <property type="match status" value="2"/>
</dbReference>
<dbReference type="InterPro" id="IPR009057">
    <property type="entry name" value="Homeodomain-like_sf"/>
</dbReference>
<dbReference type="Gene3D" id="2.60.120.10">
    <property type="entry name" value="Jelly Rolls"/>
    <property type="match status" value="1"/>
</dbReference>
<evidence type="ECO:0000256" key="1">
    <source>
        <dbReference type="ARBA" id="ARBA00023015"/>
    </source>
</evidence>
<dbReference type="SMART" id="SM00342">
    <property type="entry name" value="HTH_ARAC"/>
    <property type="match status" value="1"/>
</dbReference>
<name>A0ABW5F784_9BACL</name>
<protein>
    <submittedName>
        <fullName evidence="5">Helix-turn-helix domain-containing protein</fullName>
    </submittedName>
</protein>
<dbReference type="InterPro" id="IPR003313">
    <property type="entry name" value="AraC-bd"/>
</dbReference>
<keyword evidence="6" id="KW-1185">Reference proteome</keyword>
<keyword evidence="3" id="KW-0804">Transcription</keyword>
<dbReference type="EMBL" id="JBHUKY010000018">
    <property type="protein sequence ID" value="MFD2409682.1"/>
    <property type="molecule type" value="Genomic_DNA"/>
</dbReference>
<sequence>MKQLFEPVLFAGRQTLIWDYQLYTDDHYKGYYHWHQCCEIMFVHRGQGSIVVNQQMYDIRPGMLFFFQPYQLHRISSDVSPDRPFIRTIFYLDPLTAEQLLQGFAKRKAVFTALWQGNNPYCGFDLGDHLETMEWIYGNYNQCRSKSAGEDAEDITMLLLQLLSCLGTGERSLIHTGERRNLRYSEQIMNWIEAHYQEEVTLDQLAAETHLSKSYVSRIFHQETGGRLVDYLTARRLKQACRLLETTDLTVERIGRTVGFPNSSYFNQLFKRVLGLSPLQYRKGS</sequence>
<dbReference type="InterPro" id="IPR018062">
    <property type="entry name" value="HTH_AraC-typ_CS"/>
</dbReference>
<dbReference type="InterPro" id="IPR001387">
    <property type="entry name" value="Cro/C1-type_HTH"/>
</dbReference>
<reference evidence="6" key="1">
    <citation type="journal article" date="2019" name="Int. J. Syst. Evol. Microbiol.">
        <title>The Global Catalogue of Microorganisms (GCM) 10K type strain sequencing project: providing services to taxonomists for standard genome sequencing and annotation.</title>
        <authorList>
            <consortium name="The Broad Institute Genomics Platform"/>
            <consortium name="The Broad Institute Genome Sequencing Center for Infectious Disease"/>
            <person name="Wu L."/>
            <person name="Ma J."/>
        </authorList>
    </citation>
    <scope>NUCLEOTIDE SEQUENCE [LARGE SCALE GENOMIC DNA]</scope>
    <source>
        <strain evidence="6">CCM 8725</strain>
    </source>
</reference>
<evidence type="ECO:0000259" key="4">
    <source>
        <dbReference type="PROSITE" id="PS01124"/>
    </source>
</evidence>
<dbReference type="Pfam" id="PF02311">
    <property type="entry name" value="AraC_binding"/>
    <property type="match status" value="1"/>
</dbReference>
<dbReference type="InterPro" id="IPR037923">
    <property type="entry name" value="HTH-like"/>
</dbReference>
<dbReference type="RefSeq" id="WP_209989492.1">
    <property type="nucleotide sequence ID" value="NZ_JBHSVQ010000001.1"/>
</dbReference>
<dbReference type="CDD" id="cd00093">
    <property type="entry name" value="HTH_XRE"/>
    <property type="match status" value="1"/>
</dbReference>
<accession>A0ABW5F784</accession>
<keyword evidence="2" id="KW-0238">DNA-binding</keyword>
<dbReference type="InterPro" id="IPR020449">
    <property type="entry name" value="Tscrpt_reg_AraC-type_HTH"/>
</dbReference>
<proteinExistence type="predicted"/>
<evidence type="ECO:0000256" key="3">
    <source>
        <dbReference type="ARBA" id="ARBA00023163"/>
    </source>
</evidence>
<dbReference type="PROSITE" id="PS01124">
    <property type="entry name" value="HTH_ARAC_FAMILY_2"/>
    <property type="match status" value="1"/>
</dbReference>
<evidence type="ECO:0000313" key="6">
    <source>
        <dbReference type="Proteomes" id="UP001597448"/>
    </source>
</evidence>
<dbReference type="InterPro" id="IPR018060">
    <property type="entry name" value="HTH_AraC"/>
</dbReference>
<organism evidence="5 6">
    <name type="scientific">Paenibacillus rhizoplanae</name>
    <dbReference type="NCBI Taxonomy" id="1917181"/>
    <lineage>
        <taxon>Bacteria</taxon>
        <taxon>Bacillati</taxon>
        <taxon>Bacillota</taxon>
        <taxon>Bacilli</taxon>
        <taxon>Bacillales</taxon>
        <taxon>Paenibacillaceae</taxon>
        <taxon>Paenibacillus</taxon>
    </lineage>
</organism>